<dbReference type="Proteomes" id="UP000184212">
    <property type="component" value="Unassembled WGS sequence"/>
</dbReference>
<evidence type="ECO:0000313" key="1">
    <source>
        <dbReference type="EMBL" id="SHI02741.1"/>
    </source>
</evidence>
<dbReference type="AlphaFoldDB" id="A0A1M5XSF6"/>
<gene>
    <name evidence="1" type="ORF">SAMN04488109_6821</name>
</gene>
<accession>A0A1M5XSF6</accession>
<keyword evidence="2" id="KW-1185">Reference proteome</keyword>
<sequence length="50" mass="5870">MYQATQSHNYVLHRLITTATYLPLSGQSQIQWWLEIPSNVTTNFRMKVTT</sequence>
<protein>
    <submittedName>
        <fullName evidence="1">Uncharacterized protein</fullName>
    </submittedName>
</protein>
<name>A0A1M5XSF6_9BACT</name>
<organism evidence="1 2">
    <name type="scientific">Chryseolinea serpens</name>
    <dbReference type="NCBI Taxonomy" id="947013"/>
    <lineage>
        <taxon>Bacteria</taxon>
        <taxon>Pseudomonadati</taxon>
        <taxon>Bacteroidota</taxon>
        <taxon>Cytophagia</taxon>
        <taxon>Cytophagales</taxon>
        <taxon>Fulvivirgaceae</taxon>
        <taxon>Chryseolinea</taxon>
    </lineage>
</organism>
<evidence type="ECO:0000313" key="2">
    <source>
        <dbReference type="Proteomes" id="UP000184212"/>
    </source>
</evidence>
<dbReference type="EMBL" id="FQWQ01000007">
    <property type="protein sequence ID" value="SHI02741.1"/>
    <property type="molecule type" value="Genomic_DNA"/>
</dbReference>
<proteinExistence type="predicted"/>
<reference evidence="1 2" key="1">
    <citation type="submission" date="2016-11" db="EMBL/GenBank/DDBJ databases">
        <authorList>
            <person name="Jaros S."/>
            <person name="Januszkiewicz K."/>
            <person name="Wedrychowicz H."/>
        </authorList>
    </citation>
    <scope>NUCLEOTIDE SEQUENCE [LARGE SCALE GENOMIC DNA]</scope>
    <source>
        <strain evidence="1 2">DSM 24574</strain>
    </source>
</reference>